<keyword evidence="1" id="KW-0472">Membrane</keyword>
<keyword evidence="1" id="KW-1133">Transmembrane helix</keyword>
<name>X1A8A8_9ZZZZ</name>
<organism evidence="2">
    <name type="scientific">marine sediment metagenome</name>
    <dbReference type="NCBI Taxonomy" id="412755"/>
    <lineage>
        <taxon>unclassified sequences</taxon>
        <taxon>metagenomes</taxon>
        <taxon>ecological metagenomes</taxon>
    </lineage>
</organism>
<gene>
    <name evidence="2" type="ORF">S01H4_29317</name>
</gene>
<accession>X1A8A8</accession>
<keyword evidence="1" id="KW-0812">Transmembrane</keyword>
<sequence length="80" mass="8721">FALFKEFLIGGTFVAVISGLGNYVDPLLAGLLAGVPIGLPSTIFIIGKTKSKAYVINLTIAVIMLMIVTFLFYYIYIKKD</sequence>
<protein>
    <submittedName>
        <fullName evidence="2">Uncharacterized protein</fullName>
    </submittedName>
</protein>
<feature type="non-terminal residue" evidence="2">
    <location>
        <position position="80"/>
    </location>
</feature>
<feature type="transmembrane region" description="Helical" evidence="1">
    <location>
        <begin position="30"/>
        <end position="47"/>
    </location>
</feature>
<comment type="caution">
    <text evidence="2">The sequence shown here is derived from an EMBL/GenBank/DDBJ whole genome shotgun (WGS) entry which is preliminary data.</text>
</comment>
<dbReference type="AlphaFoldDB" id="X1A8A8"/>
<feature type="transmembrane region" description="Helical" evidence="1">
    <location>
        <begin position="54"/>
        <end position="76"/>
    </location>
</feature>
<proteinExistence type="predicted"/>
<reference evidence="2" key="1">
    <citation type="journal article" date="2014" name="Front. Microbiol.">
        <title>High frequency of phylogenetically diverse reductive dehalogenase-homologous genes in deep subseafloor sedimentary metagenomes.</title>
        <authorList>
            <person name="Kawai M."/>
            <person name="Futagami T."/>
            <person name="Toyoda A."/>
            <person name="Takaki Y."/>
            <person name="Nishi S."/>
            <person name="Hori S."/>
            <person name="Arai W."/>
            <person name="Tsubouchi T."/>
            <person name="Morono Y."/>
            <person name="Uchiyama I."/>
            <person name="Ito T."/>
            <person name="Fujiyama A."/>
            <person name="Inagaki F."/>
            <person name="Takami H."/>
        </authorList>
    </citation>
    <scope>NUCLEOTIDE SEQUENCE</scope>
    <source>
        <strain evidence="2">Expedition CK06-06</strain>
    </source>
</reference>
<evidence type="ECO:0000313" key="2">
    <source>
        <dbReference type="EMBL" id="GAG78500.1"/>
    </source>
</evidence>
<evidence type="ECO:0000256" key="1">
    <source>
        <dbReference type="SAM" id="Phobius"/>
    </source>
</evidence>
<feature type="transmembrane region" description="Helical" evidence="1">
    <location>
        <begin position="7"/>
        <end position="24"/>
    </location>
</feature>
<feature type="non-terminal residue" evidence="2">
    <location>
        <position position="1"/>
    </location>
</feature>
<dbReference type="EMBL" id="BART01014920">
    <property type="protein sequence ID" value="GAG78500.1"/>
    <property type="molecule type" value="Genomic_DNA"/>
</dbReference>